<sequence length="271" mass="31671">MLIDHIDFAELYRQQMRLAQRTEKTPEHWDLRAEKMATRSDAPENSYLQQLLAKIDLHGAQTLFDMGCGPGTVALELADKLREVYGVDYSPGMLAVAARRAQERAIKNVHWVKRAWEDPWDDLPQCDIAVASRSTLVADIRQAMVRLNRMARLRVYSTHMASSSFVPPSILRALGREVVELPDYIYALNVLYQMGIQARVDFIRGQCEYRQDTSTFELFEENMRWHLGGLDDDERQRLYRWYQRYDASALAPARRDWALIYWDSVPEERLR</sequence>
<evidence type="ECO:0000259" key="2">
    <source>
        <dbReference type="Pfam" id="PF13649"/>
    </source>
</evidence>
<accession>A0A4P8YF04</accession>
<proteinExistence type="predicted"/>
<dbReference type="EMBL" id="CP040428">
    <property type="protein sequence ID" value="QCT19070.1"/>
    <property type="molecule type" value="Genomic_DNA"/>
</dbReference>
<keyword evidence="4" id="KW-1185">Reference proteome</keyword>
<protein>
    <submittedName>
        <fullName evidence="3">Class I SAM-dependent methyltransferase</fullName>
    </submittedName>
</protein>
<feature type="domain" description="Methyltransferase" evidence="2">
    <location>
        <begin position="65"/>
        <end position="150"/>
    </location>
</feature>
<dbReference type="CDD" id="cd02440">
    <property type="entry name" value="AdoMet_MTases"/>
    <property type="match status" value="1"/>
</dbReference>
<dbReference type="RefSeq" id="WP_138094959.1">
    <property type="nucleotide sequence ID" value="NZ_CP040428.1"/>
</dbReference>
<dbReference type="AlphaFoldDB" id="A0A4P8YF04"/>
<dbReference type="PANTHER" id="PTHR43861">
    <property type="entry name" value="TRANS-ACONITATE 2-METHYLTRANSFERASE-RELATED"/>
    <property type="match status" value="1"/>
</dbReference>
<dbReference type="GO" id="GO:0032259">
    <property type="term" value="P:methylation"/>
    <property type="evidence" value="ECO:0007669"/>
    <property type="project" value="UniProtKB-KW"/>
</dbReference>
<organism evidence="3 4">
    <name type="scientific">Jejubacter calystegiae</name>
    <dbReference type="NCBI Taxonomy" id="2579935"/>
    <lineage>
        <taxon>Bacteria</taxon>
        <taxon>Pseudomonadati</taxon>
        <taxon>Pseudomonadota</taxon>
        <taxon>Gammaproteobacteria</taxon>
        <taxon>Enterobacterales</taxon>
        <taxon>Enterobacteriaceae</taxon>
        <taxon>Jejubacter</taxon>
    </lineage>
</organism>
<evidence type="ECO:0000256" key="1">
    <source>
        <dbReference type="ARBA" id="ARBA00022679"/>
    </source>
</evidence>
<dbReference type="InterPro" id="IPR041698">
    <property type="entry name" value="Methyltransf_25"/>
</dbReference>
<dbReference type="Pfam" id="PF13649">
    <property type="entry name" value="Methyltransf_25"/>
    <property type="match status" value="1"/>
</dbReference>
<keyword evidence="1 3" id="KW-0808">Transferase</keyword>
<dbReference type="SUPFAM" id="SSF53335">
    <property type="entry name" value="S-adenosyl-L-methionine-dependent methyltransferases"/>
    <property type="match status" value="1"/>
</dbReference>
<dbReference type="GO" id="GO:0008168">
    <property type="term" value="F:methyltransferase activity"/>
    <property type="evidence" value="ECO:0007669"/>
    <property type="project" value="UniProtKB-KW"/>
</dbReference>
<evidence type="ECO:0000313" key="3">
    <source>
        <dbReference type="EMBL" id="QCT19070.1"/>
    </source>
</evidence>
<keyword evidence="3" id="KW-0489">Methyltransferase</keyword>
<dbReference type="KEGG" id="izh:FEM41_05075"/>
<gene>
    <name evidence="3" type="ORF">FEM41_05075</name>
</gene>
<dbReference type="OrthoDB" id="9795085at2"/>
<dbReference type="Proteomes" id="UP000302163">
    <property type="component" value="Chromosome"/>
</dbReference>
<name>A0A4P8YF04_9ENTR</name>
<dbReference type="Gene3D" id="3.40.50.150">
    <property type="entry name" value="Vaccinia Virus protein VP39"/>
    <property type="match status" value="1"/>
</dbReference>
<evidence type="ECO:0000313" key="4">
    <source>
        <dbReference type="Proteomes" id="UP000302163"/>
    </source>
</evidence>
<dbReference type="InterPro" id="IPR029063">
    <property type="entry name" value="SAM-dependent_MTases_sf"/>
</dbReference>
<reference evidence="3 4" key="1">
    <citation type="submission" date="2019-05" db="EMBL/GenBank/DDBJ databases">
        <title>Complete genome sequence of Izhakiella calystegiae KSNA2, an endophyte isolated from beach morning glory (Calystegia soldanella).</title>
        <authorList>
            <person name="Jiang L."/>
            <person name="Jeong J.C."/>
            <person name="Kim C.Y."/>
            <person name="Kim D.H."/>
            <person name="Kim S.W."/>
            <person name="Lee j."/>
        </authorList>
    </citation>
    <scope>NUCLEOTIDE SEQUENCE [LARGE SCALE GENOMIC DNA]</scope>
    <source>
        <strain evidence="3 4">KSNA2</strain>
    </source>
</reference>